<feature type="transmembrane region" description="Helical" evidence="1">
    <location>
        <begin position="7"/>
        <end position="26"/>
    </location>
</feature>
<reference evidence="2 3" key="1">
    <citation type="submission" date="2019-12" db="EMBL/GenBank/DDBJ databases">
        <title>Sequence classification of anaerobic respiratory reductive dehalogenases: First we see many, then we see few.</title>
        <authorList>
            <person name="Molenda O."/>
            <person name="Puentes Jacome L.A."/>
            <person name="Cao X."/>
            <person name="Nesbo C.L."/>
            <person name="Tang S."/>
            <person name="Morson N."/>
            <person name="Patron J."/>
            <person name="Lomheim L."/>
            <person name="Wishart D.S."/>
            <person name="Edwards E.A."/>
        </authorList>
    </citation>
    <scope>NUCLEOTIDE SEQUENCE [LARGE SCALE GENOMIC DNA]</scope>
    <source>
        <strain evidence="2 3">12DCA</strain>
    </source>
</reference>
<dbReference type="Proteomes" id="UP000430508">
    <property type="component" value="Chromosome"/>
</dbReference>
<accession>A0A857DHH3</accession>
<protein>
    <submittedName>
        <fullName evidence="2">Type 4a pilus biogenesis protein PilO</fullName>
    </submittedName>
</protein>
<evidence type="ECO:0000256" key="1">
    <source>
        <dbReference type="SAM" id="Phobius"/>
    </source>
</evidence>
<organism evidence="2 3">
    <name type="scientific">Dehalobacter restrictus</name>
    <dbReference type="NCBI Taxonomy" id="55583"/>
    <lineage>
        <taxon>Bacteria</taxon>
        <taxon>Bacillati</taxon>
        <taxon>Bacillota</taxon>
        <taxon>Clostridia</taxon>
        <taxon>Eubacteriales</taxon>
        <taxon>Desulfitobacteriaceae</taxon>
        <taxon>Dehalobacter</taxon>
    </lineage>
</organism>
<proteinExistence type="predicted"/>
<evidence type="ECO:0000313" key="2">
    <source>
        <dbReference type="EMBL" id="QHA00347.1"/>
    </source>
</evidence>
<dbReference type="AlphaFoldDB" id="A0A857DHH3"/>
<dbReference type="GO" id="GO:0043683">
    <property type="term" value="P:type IV pilus assembly"/>
    <property type="evidence" value="ECO:0007669"/>
    <property type="project" value="InterPro"/>
</dbReference>
<keyword evidence="1" id="KW-1133">Transmembrane helix</keyword>
<gene>
    <name evidence="2" type="primary">pilO</name>
    <name evidence="2" type="ORF">GQ588_06720</name>
</gene>
<keyword evidence="1" id="KW-0472">Membrane</keyword>
<dbReference type="EMBL" id="CP046996">
    <property type="protein sequence ID" value="QHA00347.1"/>
    <property type="molecule type" value="Genomic_DNA"/>
</dbReference>
<dbReference type="Gene3D" id="3.30.70.60">
    <property type="match status" value="1"/>
</dbReference>
<sequence length="174" mass="19464">MRMKKNGILITGLIILLGIGYVYLLVGQCGVLQKNSAQLREREAYLVTLQNNYINLSGLKQEQTDLTAQAAELDLTVPKNLVKPDMMVFIFNLAKDSGINSRDLTFEEMKDEGSYCSLAMNFSCTGSTAKIYAFVERLRKVSQYNLALDSIQVTEGEKDTTAARIRIIAFGYKE</sequence>
<keyword evidence="1" id="KW-0812">Transmembrane</keyword>
<dbReference type="InterPro" id="IPR007445">
    <property type="entry name" value="PilO"/>
</dbReference>
<evidence type="ECO:0000313" key="3">
    <source>
        <dbReference type="Proteomes" id="UP000430508"/>
    </source>
</evidence>
<dbReference type="GO" id="GO:0043107">
    <property type="term" value="P:type IV pilus-dependent motility"/>
    <property type="evidence" value="ECO:0007669"/>
    <property type="project" value="InterPro"/>
</dbReference>
<dbReference type="Pfam" id="PF04350">
    <property type="entry name" value="PilO"/>
    <property type="match status" value="1"/>
</dbReference>
<dbReference type="InterPro" id="IPR014717">
    <property type="entry name" value="Transl_elong_EF1B/ribsomal_bS6"/>
</dbReference>
<dbReference type="RefSeq" id="WP_019225798.1">
    <property type="nucleotide sequence ID" value="NZ_CP046996.1"/>
</dbReference>
<name>A0A857DHH3_9FIRM</name>